<evidence type="ECO:0000256" key="6">
    <source>
        <dbReference type="PIRSR" id="PIRSR619791-2"/>
    </source>
</evidence>
<dbReference type="GO" id="GO:0020037">
    <property type="term" value="F:heme binding"/>
    <property type="evidence" value="ECO:0007669"/>
    <property type="project" value="InterPro"/>
</dbReference>
<dbReference type="PANTHER" id="PTHR11903:SF13">
    <property type="entry name" value="LINOLEATE 10R-LIPOXYGENASE"/>
    <property type="match status" value="1"/>
</dbReference>
<comment type="caution">
    <text evidence="8">The sequence shown here is derived from an EMBL/GenBank/DDBJ whole genome shotgun (WGS) entry which is preliminary data.</text>
</comment>
<protein>
    <submittedName>
        <fullName evidence="8">Heme peroxidase</fullName>
    </submittedName>
</protein>
<dbReference type="GO" id="GO:0005506">
    <property type="term" value="F:iron ion binding"/>
    <property type="evidence" value="ECO:0007669"/>
    <property type="project" value="InterPro"/>
</dbReference>
<dbReference type="GO" id="GO:0006631">
    <property type="term" value="P:fatty acid metabolic process"/>
    <property type="evidence" value="ECO:0007669"/>
    <property type="project" value="UniProtKB-ARBA"/>
</dbReference>
<dbReference type="EMBL" id="AZHC01000002">
    <property type="protein sequence ID" value="OAA50567.1"/>
    <property type="molecule type" value="Genomic_DNA"/>
</dbReference>
<keyword evidence="6" id="KW-0349">Heme</keyword>
<evidence type="ECO:0000256" key="2">
    <source>
        <dbReference type="ARBA" id="ARBA00022723"/>
    </source>
</evidence>
<keyword evidence="9" id="KW-1185">Reference proteome</keyword>
<dbReference type="InterPro" id="IPR019791">
    <property type="entry name" value="Haem_peroxidase_animal"/>
</dbReference>
<evidence type="ECO:0000313" key="9">
    <source>
        <dbReference type="Proteomes" id="UP000243498"/>
    </source>
</evidence>
<name>A0A167JPG3_METRR</name>
<gene>
    <name evidence="8" type="ORF">NOR_01017</name>
</gene>
<keyword evidence="8" id="KW-0575">Peroxidase</keyword>
<dbReference type="CDD" id="cd09817">
    <property type="entry name" value="linoleate_diol_synthase_like"/>
    <property type="match status" value="1"/>
</dbReference>
<reference evidence="8 9" key="1">
    <citation type="journal article" date="2016" name="Genome Biol. Evol.">
        <title>Divergent and convergent evolution of fungal pathogenicity.</title>
        <authorList>
            <person name="Shang Y."/>
            <person name="Xiao G."/>
            <person name="Zheng P."/>
            <person name="Cen K."/>
            <person name="Zhan S."/>
            <person name="Wang C."/>
        </authorList>
    </citation>
    <scope>NUCLEOTIDE SEQUENCE [LARGE SCALE GENOMIC DNA]</scope>
    <source>
        <strain evidence="8 9">RCEF 4871</strain>
    </source>
</reference>
<evidence type="ECO:0000256" key="4">
    <source>
        <dbReference type="ARBA" id="ARBA00023002"/>
    </source>
</evidence>
<dbReference type="PRINTS" id="PR00457">
    <property type="entry name" value="ANPEROXIDASE"/>
</dbReference>
<dbReference type="InterPro" id="IPR001128">
    <property type="entry name" value="Cyt_P450"/>
</dbReference>
<dbReference type="SUPFAM" id="SSF48113">
    <property type="entry name" value="Heme-dependent peroxidases"/>
    <property type="match status" value="1"/>
</dbReference>
<feature type="region of interest" description="Disordered" evidence="7">
    <location>
        <begin position="1"/>
        <end position="60"/>
    </location>
</feature>
<dbReference type="GO" id="GO:0016705">
    <property type="term" value="F:oxidoreductase activity, acting on paired donors, with incorporation or reduction of molecular oxygen"/>
    <property type="evidence" value="ECO:0007669"/>
    <property type="project" value="InterPro"/>
</dbReference>
<evidence type="ECO:0000256" key="5">
    <source>
        <dbReference type="ARBA" id="ARBA00023004"/>
    </source>
</evidence>
<dbReference type="OMA" id="RHYTIDY"/>
<keyword evidence="3" id="KW-0223">Dioxygenase</keyword>
<dbReference type="GO" id="GO:0006979">
    <property type="term" value="P:response to oxidative stress"/>
    <property type="evidence" value="ECO:0007669"/>
    <property type="project" value="InterPro"/>
</dbReference>
<evidence type="ECO:0000313" key="8">
    <source>
        <dbReference type="EMBL" id="OAA50567.1"/>
    </source>
</evidence>
<feature type="compositionally biased region" description="Polar residues" evidence="7">
    <location>
        <begin position="11"/>
        <end position="29"/>
    </location>
</feature>
<dbReference type="STRING" id="1081105.A0A167JPG3"/>
<dbReference type="Proteomes" id="UP000243498">
    <property type="component" value="Unassembled WGS sequence"/>
</dbReference>
<feature type="compositionally biased region" description="Basic and acidic residues" evidence="7">
    <location>
        <begin position="30"/>
        <end position="43"/>
    </location>
</feature>
<dbReference type="InterPro" id="IPR036396">
    <property type="entry name" value="Cyt_P450_sf"/>
</dbReference>
<proteinExistence type="predicted"/>
<dbReference type="SUPFAM" id="SSF48264">
    <property type="entry name" value="Cytochrome P450"/>
    <property type="match status" value="1"/>
</dbReference>
<dbReference type="InterPro" id="IPR050783">
    <property type="entry name" value="Oxylipin_biosynth_metab"/>
</dbReference>
<evidence type="ECO:0000256" key="3">
    <source>
        <dbReference type="ARBA" id="ARBA00022964"/>
    </source>
</evidence>
<dbReference type="GO" id="GO:0051213">
    <property type="term" value="F:dioxygenase activity"/>
    <property type="evidence" value="ECO:0007669"/>
    <property type="project" value="UniProtKB-KW"/>
</dbReference>
<dbReference type="AlphaFoldDB" id="A0A167JPG3"/>
<feature type="compositionally biased region" description="Basic and acidic residues" evidence="7">
    <location>
        <begin position="1"/>
        <end position="10"/>
    </location>
</feature>
<keyword evidence="4" id="KW-0560">Oxidoreductase</keyword>
<accession>A0A167JPG3</accession>
<feature type="binding site" description="axial binding residue" evidence="6">
    <location>
        <position position="427"/>
    </location>
    <ligand>
        <name>heme b</name>
        <dbReference type="ChEBI" id="CHEBI:60344"/>
    </ligand>
    <ligandPart>
        <name>Fe</name>
        <dbReference type="ChEBI" id="CHEBI:18248"/>
    </ligandPart>
</feature>
<dbReference type="InterPro" id="IPR037120">
    <property type="entry name" value="Haem_peroxidase_sf_animal"/>
</dbReference>
<dbReference type="InterPro" id="IPR034812">
    <property type="entry name" value="Ppo-like_N"/>
</dbReference>
<dbReference type="InterPro" id="IPR010255">
    <property type="entry name" value="Haem_peroxidase_sf"/>
</dbReference>
<dbReference type="OrthoDB" id="823504at2759"/>
<dbReference type="GO" id="GO:0004601">
    <property type="term" value="F:peroxidase activity"/>
    <property type="evidence" value="ECO:0007669"/>
    <property type="project" value="UniProtKB-KW"/>
</dbReference>
<dbReference type="PANTHER" id="PTHR11903">
    <property type="entry name" value="PROSTAGLANDIN G/H SYNTHASE"/>
    <property type="match status" value="1"/>
</dbReference>
<dbReference type="Gene3D" id="1.10.640.10">
    <property type="entry name" value="Haem peroxidase domain superfamily, animal type"/>
    <property type="match status" value="1"/>
</dbReference>
<dbReference type="Pfam" id="PF03098">
    <property type="entry name" value="An_peroxidase"/>
    <property type="match status" value="2"/>
</dbReference>
<dbReference type="Gene3D" id="1.10.630.10">
    <property type="entry name" value="Cytochrome P450"/>
    <property type="match status" value="1"/>
</dbReference>
<dbReference type="PROSITE" id="PS50292">
    <property type="entry name" value="PEROXIDASE_3"/>
    <property type="match status" value="1"/>
</dbReference>
<keyword evidence="2 6" id="KW-0479">Metal-binding</keyword>
<evidence type="ECO:0000256" key="7">
    <source>
        <dbReference type="SAM" id="MobiDB-lite"/>
    </source>
</evidence>
<sequence length="1120" mass="125846">MSPDVEHEGESATNGTQNGIHTNGTQTNSGHHDREKEASRKEAYPTQVQTSEKRKKTSSIGALMQLRKASQRPLPTEMGDGTYRNILKRPTLMQDLKSIGIGDVKTLKDIITAKLKRETLQDDKTMIMERTIQLVSTMPNKSKRQEILTNSFIDKLWNSLDHPPLLYMGNEFKYRQPDGSHNNPLLPKLGAAGTPYSRTCKPGPANMGALPDPEVIYESLMARDEFKKNPNNVSSILWYWATIVIHDLFWTNSKDPNQNDSSSYLDLSPLYGNSKEACDSVRTFNEGKLKPDTFADRRLIANPPGVCVLLIMFNRFHNYVVTNLASINEGNRFAKPAPHMEGDALAAAWKKYDEDLFQTARLVTSGLYINITLVDYVRNIINLNRLDTQWTLDPRQEMGVAKGTSKGAESGVGNVVSAEFNLCYRWHSCISEMDDKWIQDFYVQLLGDNYGEMNLQKLFAAVKRYELTIPEDPAERTFNGFARGPDGRFNDDELVNAISTAIEQPGGAFGAQNVPRIMKPVEMLGIIRGRKWNLCGLNEFRKHFGLKPYDTFEDINSDPGVADSLRNLYQHPDYVELYPGIVAEEGKAPMVPGVGIAPTYTISRVVLSDAVSLVRGDRHYTTDYHPGYLTQWGYNEANYDLEVNNGCVFYKLFIRAFPNHFRYNSVYAHYPMVTPNENRKILTNINRVESFDFNRPVFAAPQISLDSYGAAKHVLTEQEKYKIVYEEAFRFLAGTSGAKSMLAGDDSAHSEQRKMMHSLLYKDGWKASVKEFYAMVTNRLFVEKSYKIAGMSQVDVVRDIGNLAHTHFAARMFNLPLKSTENPKGIFSEQELYSAMATLFVCAFLDFDPVKSFPMRQKVEDLAEQLIRVVERNVKLTKTLGIRGLYTGPAPKSDGLSQYGVNLVKALSRAGLSAHDIVCSHILPIAGAIVPNQAQVFAQAVDWYLSPEGQQYLPELQRLAAAEASEDNDALLLGYAMEGIRLAGTLGFFRKAAAADIVQEDHGRQVHVEAGDRIFVSLASLGREEAYFPEPTKVNPRRPIDSYLHYGDGPHACLGKEVTYVALVELFRALFRKKGLRRVPGPLGELKKVPQPDGFYLYMTEDWGGVSPFPTSLKITWDEE</sequence>
<dbReference type="GO" id="GO:0004497">
    <property type="term" value="F:monooxygenase activity"/>
    <property type="evidence" value="ECO:0007669"/>
    <property type="project" value="InterPro"/>
</dbReference>
<dbReference type="CDD" id="cd20612">
    <property type="entry name" value="CYP_LDS-like_C"/>
    <property type="match status" value="1"/>
</dbReference>
<dbReference type="Pfam" id="PF00067">
    <property type="entry name" value="p450"/>
    <property type="match status" value="1"/>
</dbReference>
<comment type="subunit">
    <text evidence="1">Homotetramer.</text>
</comment>
<organism evidence="8 9">
    <name type="scientific">Metarhizium rileyi (strain RCEF 4871)</name>
    <name type="common">Nomuraea rileyi</name>
    <dbReference type="NCBI Taxonomy" id="1649241"/>
    <lineage>
        <taxon>Eukaryota</taxon>
        <taxon>Fungi</taxon>
        <taxon>Dikarya</taxon>
        <taxon>Ascomycota</taxon>
        <taxon>Pezizomycotina</taxon>
        <taxon>Sordariomycetes</taxon>
        <taxon>Hypocreomycetidae</taxon>
        <taxon>Hypocreales</taxon>
        <taxon>Clavicipitaceae</taxon>
        <taxon>Metarhizium</taxon>
    </lineage>
</organism>
<evidence type="ECO:0000256" key="1">
    <source>
        <dbReference type="ARBA" id="ARBA00011881"/>
    </source>
</evidence>
<keyword evidence="5 6" id="KW-0408">Iron</keyword>